<accession>A0A0A9H1B0</accession>
<organism evidence="1">
    <name type="scientific">Arundo donax</name>
    <name type="common">Giant reed</name>
    <name type="synonym">Donax arundinaceus</name>
    <dbReference type="NCBI Taxonomy" id="35708"/>
    <lineage>
        <taxon>Eukaryota</taxon>
        <taxon>Viridiplantae</taxon>
        <taxon>Streptophyta</taxon>
        <taxon>Embryophyta</taxon>
        <taxon>Tracheophyta</taxon>
        <taxon>Spermatophyta</taxon>
        <taxon>Magnoliopsida</taxon>
        <taxon>Liliopsida</taxon>
        <taxon>Poales</taxon>
        <taxon>Poaceae</taxon>
        <taxon>PACMAD clade</taxon>
        <taxon>Arundinoideae</taxon>
        <taxon>Arundineae</taxon>
        <taxon>Arundo</taxon>
    </lineage>
</organism>
<name>A0A0A9H1B0_ARUDO</name>
<reference evidence="1" key="2">
    <citation type="journal article" date="2015" name="Data Brief">
        <title>Shoot transcriptome of the giant reed, Arundo donax.</title>
        <authorList>
            <person name="Barrero R.A."/>
            <person name="Guerrero F.D."/>
            <person name="Moolhuijzen P."/>
            <person name="Goolsby J.A."/>
            <person name="Tidwell J."/>
            <person name="Bellgard S.E."/>
            <person name="Bellgard M.I."/>
        </authorList>
    </citation>
    <scope>NUCLEOTIDE SEQUENCE</scope>
    <source>
        <tissue evidence="1">Shoot tissue taken approximately 20 cm above the soil surface</tissue>
    </source>
</reference>
<evidence type="ECO:0000313" key="1">
    <source>
        <dbReference type="EMBL" id="JAE30567.1"/>
    </source>
</evidence>
<proteinExistence type="predicted"/>
<protein>
    <submittedName>
        <fullName evidence="1">Uncharacterized protein</fullName>
    </submittedName>
</protein>
<dbReference type="AlphaFoldDB" id="A0A0A9H1B0"/>
<dbReference type="EMBL" id="GBRH01167329">
    <property type="protein sequence ID" value="JAE30567.1"/>
    <property type="molecule type" value="Transcribed_RNA"/>
</dbReference>
<reference evidence="1" key="1">
    <citation type="submission" date="2014-09" db="EMBL/GenBank/DDBJ databases">
        <authorList>
            <person name="Magalhaes I.L.F."/>
            <person name="Oliveira U."/>
            <person name="Santos F.R."/>
            <person name="Vidigal T.H.D.A."/>
            <person name="Brescovit A.D."/>
            <person name="Santos A.J."/>
        </authorList>
    </citation>
    <scope>NUCLEOTIDE SEQUENCE</scope>
    <source>
        <tissue evidence="1">Shoot tissue taken approximately 20 cm above the soil surface</tissue>
    </source>
</reference>
<sequence length="43" mass="5048">MPPHPCTPENRIQPSCHGHDLQQRITTNLLLHSKERTFLTWGR</sequence>